<dbReference type="EMBL" id="CH445362">
    <property type="protein sequence ID" value="EAT77185.1"/>
    <property type="molecule type" value="Genomic_DNA"/>
</dbReference>
<protein>
    <submittedName>
        <fullName evidence="1">Uncharacterized protein</fullName>
    </submittedName>
</protein>
<evidence type="ECO:0000313" key="2">
    <source>
        <dbReference type="Proteomes" id="UP000001055"/>
    </source>
</evidence>
<dbReference type="Proteomes" id="UP000001055">
    <property type="component" value="Unassembled WGS sequence"/>
</dbReference>
<dbReference type="GeneID" id="5982594"/>
<name>Q0TYI3_PHANO</name>
<reference evidence="2" key="1">
    <citation type="journal article" date="2007" name="Plant Cell">
        <title>Dothideomycete-plant interactions illuminated by genome sequencing and EST analysis of the wheat pathogen Stagonospora nodorum.</title>
        <authorList>
            <person name="Hane J.K."/>
            <person name="Lowe R.G."/>
            <person name="Solomon P.S."/>
            <person name="Tan K.C."/>
            <person name="Schoch C.L."/>
            <person name="Spatafora J.W."/>
            <person name="Crous P.W."/>
            <person name="Kodira C."/>
            <person name="Birren B.W."/>
            <person name="Galagan J.E."/>
            <person name="Torriani S.F."/>
            <person name="McDonald B.A."/>
            <person name="Oliver R.P."/>
        </authorList>
    </citation>
    <scope>NUCLEOTIDE SEQUENCE [LARGE SCALE GENOMIC DNA]</scope>
    <source>
        <strain evidence="2">SN15 / ATCC MYA-4574 / FGSC 10173</strain>
    </source>
</reference>
<gene>
    <name evidence="1" type="ORF">SNOG_15520</name>
</gene>
<dbReference type="InParanoid" id="Q0TYI3"/>
<dbReference type="AlphaFoldDB" id="Q0TYI3"/>
<organism evidence="1 2">
    <name type="scientific">Phaeosphaeria nodorum (strain SN15 / ATCC MYA-4574 / FGSC 10173)</name>
    <name type="common">Glume blotch fungus</name>
    <name type="synonym">Parastagonospora nodorum</name>
    <dbReference type="NCBI Taxonomy" id="321614"/>
    <lineage>
        <taxon>Eukaryota</taxon>
        <taxon>Fungi</taxon>
        <taxon>Dikarya</taxon>
        <taxon>Ascomycota</taxon>
        <taxon>Pezizomycotina</taxon>
        <taxon>Dothideomycetes</taxon>
        <taxon>Pleosporomycetidae</taxon>
        <taxon>Pleosporales</taxon>
        <taxon>Pleosporineae</taxon>
        <taxon>Phaeosphaeriaceae</taxon>
        <taxon>Parastagonospora</taxon>
    </lineage>
</organism>
<accession>Q0TYI3</accession>
<evidence type="ECO:0000313" key="1">
    <source>
        <dbReference type="EMBL" id="EAT77185.1"/>
    </source>
</evidence>
<sequence>MPCNTTYRTLPSLIIPLSLPLIPLKGFDESATDLNRNLREPSTRMLIFKISATDVERARQAESPSSA</sequence>
<dbReference type="RefSeq" id="XP_001805665.1">
    <property type="nucleotide sequence ID" value="XM_001805613.1"/>
</dbReference>
<dbReference type="HOGENOM" id="CLU_2813251_0_0_1"/>
<proteinExistence type="predicted"/>
<dbReference type="KEGG" id="pno:SNOG_15520"/>